<keyword evidence="2 6" id="KW-0812">Transmembrane</keyword>
<organism evidence="7 8">
    <name type="scientific">Malassezia brasiliensis</name>
    <dbReference type="NCBI Taxonomy" id="1821822"/>
    <lineage>
        <taxon>Eukaryota</taxon>
        <taxon>Fungi</taxon>
        <taxon>Dikarya</taxon>
        <taxon>Basidiomycota</taxon>
        <taxon>Ustilaginomycotina</taxon>
        <taxon>Malasseziomycetes</taxon>
        <taxon>Malasseziales</taxon>
        <taxon>Malasseziaceae</taxon>
        <taxon>Malassezia</taxon>
    </lineage>
</organism>
<feature type="compositionally biased region" description="Polar residues" evidence="5">
    <location>
        <begin position="397"/>
        <end position="407"/>
    </location>
</feature>
<feature type="compositionally biased region" description="Basic and acidic residues" evidence="5">
    <location>
        <begin position="364"/>
        <end position="387"/>
    </location>
</feature>
<dbReference type="GO" id="GO:0016020">
    <property type="term" value="C:membrane"/>
    <property type="evidence" value="ECO:0007669"/>
    <property type="project" value="UniProtKB-SubCell"/>
</dbReference>
<dbReference type="GO" id="GO:0005783">
    <property type="term" value="C:endoplasmic reticulum"/>
    <property type="evidence" value="ECO:0007669"/>
    <property type="project" value="InterPro"/>
</dbReference>
<evidence type="ECO:0008006" key="9">
    <source>
        <dbReference type="Google" id="ProtNLM"/>
    </source>
</evidence>
<evidence type="ECO:0000313" key="7">
    <source>
        <dbReference type="EMBL" id="WFC95377.1"/>
    </source>
</evidence>
<evidence type="ECO:0000256" key="3">
    <source>
        <dbReference type="ARBA" id="ARBA00022989"/>
    </source>
</evidence>
<accession>A0AAF0DTY6</accession>
<evidence type="ECO:0000256" key="5">
    <source>
        <dbReference type="SAM" id="MobiDB-lite"/>
    </source>
</evidence>
<dbReference type="Pfam" id="PF07946">
    <property type="entry name" value="CCDC47"/>
    <property type="match status" value="1"/>
</dbReference>
<dbReference type="GO" id="GO:0005509">
    <property type="term" value="F:calcium ion binding"/>
    <property type="evidence" value="ECO:0007669"/>
    <property type="project" value="InterPro"/>
</dbReference>
<evidence type="ECO:0000256" key="1">
    <source>
        <dbReference type="ARBA" id="ARBA00004167"/>
    </source>
</evidence>
<evidence type="ECO:0000256" key="2">
    <source>
        <dbReference type="ARBA" id="ARBA00022692"/>
    </source>
</evidence>
<proteinExistence type="predicted"/>
<keyword evidence="3 6" id="KW-1133">Transmembrane helix</keyword>
<protein>
    <recommendedName>
        <fullName evidence="9">DUF1682-domain-containing protein</fullName>
    </recommendedName>
</protein>
<reference evidence="7" key="1">
    <citation type="submission" date="2023-03" db="EMBL/GenBank/DDBJ databases">
        <title>Mating type loci evolution in Malassezia.</title>
        <authorList>
            <person name="Coelho M.A."/>
        </authorList>
    </citation>
    <scope>NUCLEOTIDE SEQUENCE</scope>
    <source>
        <strain evidence="7">CBS 14135</strain>
    </source>
</reference>
<dbReference type="AlphaFoldDB" id="A0AAF0DTY6"/>
<dbReference type="PANTHER" id="PTHR12883:SF0">
    <property type="entry name" value="PAT COMPLEX SUBUNIT CCDC47"/>
    <property type="match status" value="1"/>
</dbReference>
<feature type="region of interest" description="Disordered" evidence="5">
    <location>
        <begin position="353"/>
        <end position="407"/>
    </location>
</feature>
<feature type="transmembrane region" description="Helical" evidence="6">
    <location>
        <begin position="50"/>
        <end position="70"/>
    </location>
</feature>
<sequence>MDVLAQRFQPLADAVTKVLDPFRAVPKPAHAPLWEGDVGKFHLAFYPEQFYLQGALIALALLYALAAWFGRWRNRRIANQFAETYAHALRAEFALVGAGDDRSLLVWNGAADAMLFASGRRGVDALQATIQLAPRHDLLKRVGGFLYDYLWLPSTPVEVQDRVAFAFRLPHVEKRTLGTFALIDKHALQHVRKDRFDLLFAKVADAENANSQRALDERFAIASEHGELTDRFLGEVGARGDEQRKRIGLVEAINGPAGRFLESIVVTDQPESRPASASSPSVDRVVVTLRLPRSVRDTEATFPVLAAALDIIDALYLASLGRSTLLALRPETQNSLKKTRIEVAKALEEQAAQFADADEQEEREEARRKAQQEKFEKLTPAEQAKRKQIEKKRAQRKLQQTQTVRRR</sequence>
<comment type="subcellular location">
    <subcellularLocation>
        <location evidence="1">Membrane</location>
        <topology evidence="1">Single-pass membrane protein</topology>
    </subcellularLocation>
</comment>
<gene>
    <name evidence="7" type="ORF">MBRA1_002025</name>
</gene>
<keyword evidence="8" id="KW-1185">Reference proteome</keyword>
<dbReference type="Proteomes" id="UP001216638">
    <property type="component" value="Chromosome 2"/>
</dbReference>
<dbReference type="InterPro" id="IPR012879">
    <property type="entry name" value="CCDC47"/>
</dbReference>
<dbReference type="PANTHER" id="PTHR12883">
    <property type="entry name" value="ADIPOCYTE-SPECIFIC PROTEIN 4-RELATED"/>
    <property type="match status" value="1"/>
</dbReference>
<dbReference type="EMBL" id="CP119952">
    <property type="protein sequence ID" value="WFC95377.1"/>
    <property type="molecule type" value="Genomic_DNA"/>
</dbReference>
<evidence type="ECO:0000256" key="4">
    <source>
        <dbReference type="ARBA" id="ARBA00023136"/>
    </source>
</evidence>
<evidence type="ECO:0000313" key="8">
    <source>
        <dbReference type="Proteomes" id="UP001216638"/>
    </source>
</evidence>
<keyword evidence="4 6" id="KW-0472">Membrane</keyword>
<evidence type="ECO:0000256" key="6">
    <source>
        <dbReference type="SAM" id="Phobius"/>
    </source>
</evidence>
<dbReference type="GO" id="GO:0032469">
    <property type="term" value="P:endoplasmic reticulum calcium ion homeostasis"/>
    <property type="evidence" value="ECO:0007669"/>
    <property type="project" value="InterPro"/>
</dbReference>
<name>A0AAF0DTY6_9BASI</name>